<evidence type="ECO:0000313" key="1">
    <source>
        <dbReference type="EMBL" id="RIE02657.1"/>
    </source>
</evidence>
<dbReference type="Proteomes" id="UP000266340">
    <property type="component" value="Unassembled WGS sequence"/>
</dbReference>
<dbReference type="EMBL" id="QXJM01000039">
    <property type="protein sequence ID" value="RIE02657.1"/>
    <property type="molecule type" value="Genomic_DNA"/>
</dbReference>
<dbReference type="InterPro" id="IPR058600">
    <property type="entry name" value="YhjD-like"/>
</dbReference>
<accession>A0A398CS80</accession>
<comment type="caution">
    <text evidence="1">The sequence shown here is derived from an EMBL/GenBank/DDBJ whole genome shotgun (WGS) entry which is preliminary data.</text>
</comment>
<evidence type="ECO:0000313" key="2">
    <source>
        <dbReference type="Proteomes" id="UP000266340"/>
    </source>
</evidence>
<name>A0A398CS80_9BACL</name>
<reference evidence="1 2" key="1">
    <citation type="submission" date="2018-09" db="EMBL/GenBank/DDBJ databases">
        <title>Cohnella cavernae sp. nov., isolated from a karst cave.</title>
        <authorList>
            <person name="Zhu H."/>
        </authorList>
    </citation>
    <scope>NUCLEOTIDE SEQUENCE [LARGE SCALE GENOMIC DNA]</scope>
    <source>
        <strain evidence="1 2">K2E09-144</strain>
    </source>
</reference>
<dbReference type="RefSeq" id="WP_119150694.1">
    <property type="nucleotide sequence ID" value="NZ_JBHSOV010000059.1"/>
</dbReference>
<dbReference type="AlphaFoldDB" id="A0A398CS80"/>
<protein>
    <submittedName>
        <fullName evidence="1">Uncharacterized protein</fullName>
    </submittedName>
</protein>
<sequence length="131" mass="14974">MTESELMQIRKFVHLTCLIKVAINTINDLSESRISFKSMPISITKLFGKRIRNDLKELQKEMRANVVHAWLEDNGEDVVYVHTSIKGVNGRHGIKRKILNEDLQDKIEDYANQFGKMSIDSPYVLDPGGCP</sequence>
<proteinExistence type="predicted"/>
<gene>
    <name evidence="1" type="ORF">D3H35_18435</name>
</gene>
<dbReference type="Pfam" id="PF26325">
    <property type="entry name" value="YhjD"/>
    <property type="match status" value="1"/>
</dbReference>
<organism evidence="1 2">
    <name type="scientific">Cohnella faecalis</name>
    <dbReference type="NCBI Taxonomy" id="2315694"/>
    <lineage>
        <taxon>Bacteria</taxon>
        <taxon>Bacillati</taxon>
        <taxon>Bacillota</taxon>
        <taxon>Bacilli</taxon>
        <taxon>Bacillales</taxon>
        <taxon>Paenibacillaceae</taxon>
        <taxon>Cohnella</taxon>
    </lineage>
</organism>
<keyword evidence="2" id="KW-1185">Reference proteome</keyword>